<dbReference type="InterPro" id="IPR002078">
    <property type="entry name" value="Sigma_54_int"/>
</dbReference>
<dbReference type="RefSeq" id="WP_189626393.1">
    <property type="nucleotide sequence ID" value="NZ_BNAF01000006.1"/>
</dbReference>
<dbReference type="PROSITE" id="PS50110">
    <property type="entry name" value="RESPONSE_REGULATORY"/>
    <property type="match status" value="1"/>
</dbReference>
<dbReference type="InterPro" id="IPR025662">
    <property type="entry name" value="Sigma_54_int_dom_ATP-bd_1"/>
</dbReference>
<gene>
    <name evidence="8" type="ORF">GCM10017764_18710</name>
</gene>
<dbReference type="InterPro" id="IPR025943">
    <property type="entry name" value="Sigma_54_int_dom_ATP-bd_2"/>
</dbReference>
<dbReference type="PROSITE" id="PS50045">
    <property type="entry name" value="SIGMA54_INTERACT_4"/>
    <property type="match status" value="1"/>
</dbReference>
<feature type="domain" description="Sigma-54 factor interaction" evidence="6">
    <location>
        <begin position="144"/>
        <end position="373"/>
    </location>
</feature>
<dbReference type="Gene3D" id="3.40.50.2300">
    <property type="match status" value="1"/>
</dbReference>
<accession>A0ABQ3HUH1</accession>
<proteinExistence type="predicted"/>
<organism evidence="8 9">
    <name type="scientific">Sphingobacterium griseoflavum</name>
    <dbReference type="NCBI Taxonomy" id="1474952"/>
    <lineage>
        <taxon>Bacteria</taxon>
        <taxon>Pseudomonadati</taxon>
        <taxon>Bacteroidota</taxon>
        <taxon>Sphingobacteriia</taxon>
        <taxon>Sphingobacteriales</taxon>
        <taxon>Sphingobacteriaceae</taxon>
        <taxon>Sphingobacterium</taxon>
    </lineage>
</organism>
<sequence>MSKILIVDDEDKLRTLVSRIIAVEADGYEVFQAGSLAEARNKIAQVDVDVILCDVKLPDGNGVDFIVEIKKSLPLAEVILFTAHGNIPDSVSAIKHGAFDYLTKGDDNNKILPLIGRAAEKVKLAKRVAHLENRAFRKYSFDNVLGSSPAIKKAIELAGKVAPLDTSVLLLGETGTGKEVFANALHFASKRSDAQFVAINCSAFSKELLESELFGYRAGSFTGAQGDKKGLIEEAHKGTLFLDEIGEMGGDLQAKLLRLLESGEYLKIGETKPRRVDIRIVAATNRNLEQEIQKGSFRMDLFYRLSTFQLVLPPLRNRVEDIDELVRSFASGFAAKIGKKSPAISDEFLNSLKMYQWKGNIRELKNVIERSLILADDDLLDTRDLPMEILEEAGQIDETSTMFALSTVEKKHIKKVLGLVSGNKTEAARLLQIGLSTLYRKIEEYGLNKL</sequence>
<dbReference type="InterPro" id="IPR003593">
    <property type="entry name" value="AAA+_ATPase"/>
</dbReference>
<dbReference type="InterPro" id="IPR009057">
    <property type="entry name" value="Homeodomain-like_sf"/>
</dbReference>
<dbReference type="Proteomes" id="UP000620550">
    <property type="component" value="Unassembled WGS sequence"/>
</dbReference>
<evidence type="ECO:0000256" key="5">
    <source>
        <dbReference type="PROSITE-ProRule" id="PRU00169"/>
    </source>
</evidence>
<dbReference type="SMART" id="SM00448">
    <property type="entry name" value="REC"/>
    <property type="match status" value="1"/>
</dbReference>
<dbReference type="SMART" id="SM00382">
    <property type="entry name" value="AAA"/>
    <property type="match status" value="1"/>
</dbReference>
<evidence type="ECO:0000259" key="6">
    <source>
        <dbReference type="PROSITE" id="PS50045"/>
    </source>
</evidence>
<dbReference type="PANTHER" id="PTHR32071">
    <property type="entry name" value="TRANSCRIPTIONAL REGULATORY PROTEIN"/>
    <property type="match status" value="1"/>
</dbReference>
<keyword evidence="5" id="KW-0597">Phosphoprotein</keyword>
<dbReference type="Pfam" id="PF25601">
    <property type="entry name" value="AAA_lid_14"/>
    <property type="match status" value="1"/>
</dbReference>
<dbReference type="PROSITE" id="PS00676">
    <property type="entry name" value="SIGMA54_INTERACT_2"/>
    <property type="match status" value="1"/>
</dbReference>
<feature type="domain" description="Response regulatory" evidence="7">
    <location>
        <begin position="3"/>
        <end position="119"/>
    </location>
</feature>
<protein>
    <submittedName>
        <fullName evidence="8">Sigma-54-dependent Fis family transcriptional regulator</fullName>
    </submittedName>
</protein>
<comment type="caution">
    <text evidence="8">The sequence shown here is derived from an EMBL/GenBank/DDBJ whole genome shotgun (WGS) entry which is preliminary data.</text>
</comment>
<dbReference type="Pfam" id="PF00072">
    <property type="entry name" value="Response_reg"/>
    <property type="match status" value="1"/>
</dbReference>
<feature type="modified residue" description="4-aspartylphosphate" evidence="5">
    <location>
        <position position="54"/>
    </location>
</feature>
<keyword evidence="2" id="KW-0067">ATP-binding</keyword>
<dbReference type="Gene3D" id="1.10.10.60">
    <property type="entry name" value="Homeodomain-like"/>
    <property type="match status" value="1"/>
</dbReference>
<dbReference type="EMBL" id="BNAF01000006">
    <property type="protein sequence ID" value="GHE35670.1"/>
    <property type="molecule type" value="Genomic_DNA"/>
</dbReference>
<dbReference type="InterPro" id="IPR001789">
    <property type="entry name" value="Sig_transdc_resp-reg_receiver"/>
</dbReference>
<evidence type="ECO:0000256" key="3">
    <source>
        <dbReference type="ARBA" id="ARBA00023015"/>
    </source>
</evidence>
<dbReference type="SUPFAM" id="SSF52172">
    <property type="entry name" value="CheY-like"/>
    <property type="match status" value="1"/>
</dbReference>
<evidence type="ECO:0000313" key="8">
    <source>
        <dbReference type="EMBL" id="GHE35670.1"/>
    </source>
</evidence>
<dbReference type="SUPFAM" id="SSF46689">
    <property type="entry name" value="Homeodomain-like"/>
    <property type="match status" value="1"/>
</dbReference>
<keyword evidence="4" id="KW-0804">Transcription</keyword>
<dbReference type="Gene3D" id="3.40.50.300">
    <property type="entry name" value="P-loop containing nucleotide triphosphate hydrolases"/>
    <property type="match status" value="1"/>
</dbReference>
<name>A0ABQ3HUH1_9SPHI</name>
<evidence type="ECO:0000256" key="2">
    <source>
        <dbReference type="ARBA" id="ARBA00022840"/>
    </source>
</evidence>
<keyword evidence="3" id="KW-0805">Transcription regulation</keyword>
<dbReference type="InterPro" id="IPR002197">
    <property type="entry name" value="HTH_Fis"/>
</dbReference>
<dbReference type="PROSITE" id="PS00675">
    <property type="entry name" value="SIGMA54_INTERACT_1"/>
    <property type="match status" value="1"/>
</dbReference>
<evidence type="ECO:0000256" key="1">
    <source>
        <dbReference type="ARBA" id="ARBA00022741"/>
    </source>
</evidence>
<dbReference type="PANTHER" id="PTHR32071:SF121">
    <property type="entry name" value="SIGMA L-DEPENDENT TRANSCRIPTIONAL REGULATOR YQIR-RELATED"/>
    <property type="match status" value="1"/>
</dbReference>
<dbReference type="SUPFAM" id="SSF52540">
    <property type="entry name" value="P-loop containing nucleoside triphosphate hydrolases"/>
    <property type="match status" value="1"/>
</dbReference>
<dbReference type="CDD" id="cd00009">
    <property type="entry name" value="AAA"/>
    <property type="match status" value="1"/>
</dbReference>
<dbReference type="InterPro" id="IPR011006">
    <property type="entry name" value="CheY-like_superfamily"/>
</dbReference>
<dbReference type="InterPro" id="IPR058031">
    <property type="entry name" value="AAA_lid_NorR"/>
</dbReference>
<dbReference type="Pfam" id="PF00158">
    <property type="entry name" value="Sigma54_activat"/>
    <property type="match status" value="1"/>
</dbReference>
<keyword evidence="9" id="KW-1185">Reference proteome</keyword>
<dbReference type="PRINTS" id="PR01590">
    <property type="entry name" value="HTHFIS"/>
</dbReference>
<dbReference type="Gene3D" id="1.10.8.60">
    <property type="match status" value="1"/>
</dbReference>
<dbReference type="InterPro" id="IPR027417">
    <property type="entry name" value="P-loop_NTPase"/>
</dbReference>
<evidence type="ECO:0000313" key="9">
    <source>
        <dbReference type="Proteomes" id="UP000620550"/>
    </source>
</evidence>
<keyword evidence="1" id="KW-0547">Nucleotide-binding</keyword>
<reference evidence="9" key="1">
    <citation type="journal article" date="2019" name="Int. J. Syst. Evol. Microbiol.">
        <title>The Global Catalogue of Microorganisms (GCM) 10K type strain sequencing project: providing services to taxonomists for standard genome sequencing and annotation.</title>
        <authorList>
            <consortium name="The Broad Institute Genomics Platform"/>
            <consortium name="The Broad Institute Genome Sequencing Center for Infectious Disease"/>
            <person name="Wu L."/>
            <person name="Ma J."/>
        </authorList>
    </citation>
    <scope>NUCLEOTIDE SEQUENCE [LARGE SCALE GENOMIC DNA]</scope>
    <source>
        <strain evidence="9">CGMCC 1.12966</strain>
    </source>
</reference>
<dbReference type="Pfam" id="PF02954">
    <property type="entry name" value="HTH_8"/>
    <property type="match status" value="1"/>
</dbReference>
<evidence type="ECO:0000256" key="4">
    <source>
        <dbReference type="ARBA" id="ARBA00023163"/>
    </source>
</evidence>
<evidence type="ECO:0000259" key="7">
    <source>
        <dbReference type="PROSITE" id="PS50110"/>
    </source>
</evidence>